<evidence type="ECO:0000313" key="2">
    <source>
        <dbReference type="EMBL" id="MPC49996.1"/>
    </source>
</evidence>
<comment type="caution">
    <text evidence="2">The sequence shown here is derived from an EMBL/GenBank/DDBJ whole genome shotgun (WGS) entry which is preliminary data.</text>
</comment>
<gene>
    <name evidence="2" type="ORF">E2C01_043814</name>
</gene>
<dbReference type="EMBL" id="VSRR010009223">
    <property type="protein sequence ID" value="MPC49996.1"/>
    <property type="molecule type" value="Genomic_DNA"/>
</dbReference>
<dbReference type="AlphaFoldDB" id="A0A5B7FWP0"/>
<feature type="compositionally biased region" description="Basic and acidic residues" evidence="1">
    <location>
        <begin position="1"/>
        <end position="11"/>
    </location>
</feature>
<organism evidence="2 3">
    <name type="scientific">Portunus trituberculatus</name>
    <name type="common">Swimming crab</name>
    <name type="synonym">Neptunus trituberculatus</name>
    <dbReference type="NCBI Taxonomy" id="210409"/>
    <lineage>
        <taxon>Eukaryota</taxon>
        <taxon>Metazoa</taxon>
        <taxon>Ecdysozoa</taxon>
        <taxon>Arthropoda</taxon>
        <taxon>Crustacea</taxon>
        <taxon>Multicrustacea</taxon>
        <taxon>Malacostraca</taxon>
        <taxon>Eumalacostraca</taxon>
        <taxon>Eucarida</taxon>
        <taxon>Decapoda</taxon>
        <taxon>Pleocyemata</taxon>
        <taxon>Brachyura</taxon>
        <taxon>Eubrachyura</taxon>
        <taxon>Portunoidea</taxon>
        <taxon>Portunidae</taxon>
        <taxon>Portuninae</taxon>
        <taxon>Portunus</taxon>
    </lineage>
</organism>
<reference evidence="2 3" key="1">
    <citation type="submission" date="2019-05" db="EMBL/GenBank/DDBJ databases">
        <title>Another draft genome of Portunus trituberculatus and its Hox gene families provides insights of decapod evolution.</title>
        <authorList>
            <person name="Jeong J.-H."/>
            <person name="Song I."/>
            <person name="Kim S."/>
            <person name="Choi T."/>
            <person name="Kim D."/>
            <person name="Ryu S."/>
            <person name="Kim W."/>
        </authorList>
    </citation>
    <scope>NUCLEOTIDE SEQUENCE [LARGE SCALE GENOMIC DNA]</scope>
    <source>
        <tissue evidence="2">Muscle</tissue>
    </source>
</reference>
<name>A0A5B7FWP0_PORTR</name>
<sequence>MEYRLQTKGEGDGGASEVVGKQEEKGEGGVEEDRQQQGEENNESPRDTTYEERTRGNQIKLSTVPEKLRPTCDTQKRRKEKNLCTTHAAFPEGGRRRACRPHSCTGGKAAAVVAARCC</sequence>
<proteinExistence type="predicted"/>
<evidence type="ECO:0000256" key="1">
    <source>
        <dbReference type="SAM" id="MobiDB-lite"/>
    </source>
</evidence>
<evidence type="ECO:0000313" key="3">
    <source>
        <dbReference type="Proteomes" id="UP000324222"/>
    </source>
</evidence>
<feature type="compositionally biased region" description="Basic and acidic residues" evidence="1">
    <location>
        <begin position="20"/>
        <end position="55"/>
    </location>
</feature>
<protein>
    <submittedName>
        <fullName evidence="2">Uncharacterized protein</fullName>
    </submittedName>
</protein>
<keyword evidence="3" id="KW-1185">Reference proteome</keyword>
<accession>A0A5B7FWP0</accession>
<dbReference type="Proteomes" id="UP000324222">
    <property type="component" value="Unassembled WGS sequence"/>
</dbReference>
<feature type="region of interest" description="Disordered" evidence="1">
    <location>
        <begin position="1"/>
        <end position="79"/>
    </location>
</feature>